<feature type="region of interest" description="Disordered" evidence="7">
    <location>
        <begin position="35"/>
        <end position="93"/>
    </location>
</feature>
<dbReference type="GO" id="GO:0006952">
    <property type="term" value="P:defense response"/>
    <property type="evidence" value="ECO:0007669"/>
    <property type="project" value="UniProtKB-KW"/>
</dbReference>
<evidence type="ECO:0000256" key="7">
    <source>
        <dbReference type="SAM" id="MobiDB-lite"/>
    </source>
</evidence>
<evidence type="ECO:0000313" key="9">
    <source>
        <dbReference type="RefSeq" id="XP_016456149.1"/>
    </source>
</evidence>
<dbReference type="InterPro" id="IPR001471">
    <property type="entry name" value="AP2/ERF_dom"/>
</dbReference>
<dbReference type="InterPro" id="IPR036955">
    <property type="entry name" value="AP2/ERF_dom_sf"/>
</dbReference>
<dbReference type="PANTHER" id="PTHR31190:SF447">
    <property type="entry name" value="ETHYLENE RESPONSE FACTOR 179"/>
    <property type="match status" value="1"/>
</dbReference>
<feature type="compositionally biased region" description="Polar residues" evidence="7">
    <location>
        <begin position="42"/>
        <end position="53"/>
    </location>
</feature>
<keyword evidence="6" id="KW-0539">Nucleus</keyword>
<dbReference type="OrthoDB" id="1269024at2759"/>
<gene>
    <name evidence="9" type="primary">LOC107780141</name>
</gene>
<dbReference type="RefSeq" id="XP_016456149.1">
    <property type="nucleotide sequence ID" value="XM_016600663.1"/>
</dbReference>
<dbReference type="STRING" id="4097.A0A1S3YVG3"/>
<keyword evidence="3" id="KW-0805">Transcription regulation</keyword>
<dbReference type="AlphaFoldDB" id="A0A1S3YVG3"/>
<name>A0A1S3YVG3_TOBAC</name>
<dbReference type="GO" id="GO:0005634">
    <property type="term" value="C:nucleus"/>
    <property type="evidence" value="ECO:0007669"/>
    <property type="project" value="UniProtKB-SubCell"/>
</dbReference>
<sequence>MNPADNATFSFSDLDFLDSIDHHLLINSDFSNSFSPMSSSNVATPNSPSSSFGSCLLDENIEETTTPESQSKPEEQTQGGKAARERNTNQDWRRYIGVRQRPWGKFAAEIRDPDRRGARLWLGTYETPE</sequence>
<dbReference type="KEGG" id="nta:107780141"/>
<organism evidence="9">
    <name type="scientific">Nicotiana tabacum</name>
    <name type="common">Common tobacco</name>
    <dbReference type="NCBI Taxonomy" id="4097"/>
    <lineage>
        <taxon>Eukaryota</taxon>
        <taxon>Viridiplantae</taxon>
        <taxon>Streptophyta</taxon>
        <taxon>Embryophyta</taxon>
        <taxon>Tracheophyta</taxon>
        <taxon>Spermatophyta</taxon>
        <taxon>Magnoliopsida</taxon>
        <taxon>eudicotyledons</taxon>
        <taxon>Gunneridae</taxon>
        <taxon>Pentapetalae</taxon>
        <taxon>asterids</taxon>
        <taxon>lamiids</taxon>
        <taxon>Solanales</taxon>
        <taxon>Solanaceae</taxon>
        <taxon>Nicotianoideae</taxon>
        <taxon>Nicotianeae</taxon>
        <taxon>Nicotiana</taxon>
    </lineage>
</organism>
<dbReference type="Gene3D" id="3.30.730.10">
    <property type="entry name" value="AP2/ERF domain"/>
    <property type="match status" value="1"/>
</dbReference>
<dbReference type="CDD" id="cd00018">
    <property type="entry name" value="AP2"/>
    <property type="match status" value="1"/>
</dbReference>
<evidence type="ECO:0000256" key="1">
    <source>
        <dbReference type="ARBA" id="ARBA00004123"/>
    </source>
</evidence>
<evidence type="ECO:0000256" key="6">
    <source>
        <dbReference type="ARBA" id="ARBA00023242"/>
    </source>
</evidence>
<feature type="domain" description="AP2/ERF" evidence="8">
    <location>
        <begin position="94"/>
        <end position="129"/>
    </location>
</feature>
<keyword evidence="2" id="KW-0611">Plant defense</keyword>
<proteinExistence type="predicted"/>
<evidence type="ECO:0000256" key="5">
    <source>
        <dbReference type="ARBA" id="ARBA00023163"/>
    </source>
</evidence>
<accession>A0A1S3YVG3</accession>
<comment type="subcellular location">
    <subcellularLocation>
        <location evidence="1">Nucleus</location>
    </subcellularLocation>
</comment>
<dbReference type="InterPro" id="IPR016177">
    <property type="entry name" value="DNA-bd_dom_sf"/>
</dbReference>
<reference evidence="9" key="1">
    <citation type="submission" date="2025-08" db="UniProtKB">
        <authorList>
            <consortium name="RefSeq"/>
        </authorList>
    </citation>
    <scope>IDENTIFICATION</scope>
</reference>
<dbReference type="SMART" id="SM00380">
    <property type="entry name" value="AP2"/>
    <property type="match status" value="1"/>
</dbReference>
<evidence type="ECO:0000256" key="2">
    <source>
        <dbReference type="ARBA" id="ARBA00022821"/>
    </source>
</evidence>
<dbReference type="SUPFAM" id="SSF54171">
    <property type="entry name" value="DNA-binding domain"/>
    <property type="match status" value="1"/>
</dbReference>
<feature type="compositionally biased region" description="Basic and acidic residues" evidence="7">
    <location>
        <begin position="82"/>
        <end position="93"/>
    </location>
</feature>
<dbReference type="GO" id="GO:0003700">
    <property type="term" value="F:DNA-binding transcription factor activity"/>
    <property type="evidence" value="ECO:0007669"/>
    <property type="project" value="InterPro"/>
</dbReference>
<keyword evidence="4" id="KW-0238">DNA-binding</keyword>
<evidence type="ECO:0000259" key="8">
    <source>
        <dbReference type="PROSITE" id="PS51032"/>
    </source>
</evidence>
<dbReference type="PROSITE" id="PS51032">
    <property type="entry name" value="AP2_ERF"/>
    <property type="match status" value="1"/>
</dbReference>
<dbReference type="PANTHER" id="PTHR31190">
    <property type="entry name" value="DNA-BINDING DOMAIN"/>
    <property type="match status" value="1"/>
</dbReference>
<dbReference type="PRINTS" id="PR00367">
    <property type="entry name" value="ETHRSPELEMNT"/>
</dbReference>
<dbReference type="SMR" id="A0A1S3YVG3"/>
<evidence type="ECO:0000256" key="4">
    <source>
        <dbReference type="ARBA" id="ARBA00023125"/>
    </source>
</evidence>
<dbReference type="GO" id="GO:0009873">
    <property type="term" value="P:ethylene-activated signaling pathway"/>
    <property type="evidence" value="ECO:0007669"/>
    <property type="project" value="InterPro"/>
</dbReference>
<protein>
    <submittedName>
        <fullName evidence="9">Ethylene-responsive transcription factor 13-like</fullName>
    </submittedName>
</protein>
<dbReference type="InterPro" id="IPR044808">
    <property type="entry name" value="ERF_plant"/>
</dbReference>
<evidence type="ECO:0000256" key="3">
    <source>
        <dbReference type="ARBA" id="ARBA00023015"/>
    </source>
</evidence>
<dbReference type="PaxDb" id="4097-A0A1S3YVG3"/>
<dbReference type="GO" id="GO:0003677">
    <property type="term" value="F:DNA binding"/>
    <property type="evidence" value="ECO:0007669"/>
    <property type="project" value="UniProtKB-KW"/>
</dbReference>
<keyword evidence="5" id="KW-0804">Transcription</keyword>